<evidence type="ECO:0000313" key="2">
    <source>
        <dbReference type="Proteomes" id="UP000182569"/>
    </source>
</evidence>
<name>A0A1J0GF27_9CLOT</name>
<organism evidence="1 2">
    <name type="scientific">Clostridium estertheticum subsp. estertheticum</name>
    <dbReference type="NCBI Taxonomy" id="1552"/>
    <lineage>
        <taxon>Bacteria</taxon>
        <taxon>Bacillati</taxon>
        <taxon>Bacillota</taxon>
        <taxon>Clostridia</taxon>
        <taxon>Eubacteriales</taxon>
        <taxon>Clostridiaceae</taxon>
        <taxon>Clostridium</taxon>
    </lineage>
</organism>
<dbReference type="KEGG" id="ceu:A7L45_07815"/>
<sequence length="469" mass="55136">MIRKKISNDFKSNNVIQDIDVIKGYFEKKNAICSVNDDLTYQYLYTDKLRDKEISISCSFSMKEIQAQIELTVDVNEEDSIYEVDGLLDRIFADIMKILFGGENRYVIRVYGRYYLNKPLDLNDTFKWKNNINLISYTVQNRDSVYNVDDVTVCPKEQVLYCDIEVNSYNLSAARSMAYNLFLEFISLLSVLLDLGIEPYTTKENILLLDEKTDYNKYNFSGTIGSNGIDDTELNLLVFDNMNGLIAINEKGEMVLNNYLNISANNVVITQTSYNEVLERIFKDREFKKQKKQYKRESISNEIIFYNSSPEIVSEHCSFFRKVVIFEKEHDKQYNYFYNACKLYNYAHCGGANNPTAMISYFIASIEALSKSENTESYLKEVNSDMDKFTRFCKKYSLTSDFDDKFIKYIYGKIRSGHFHSGESHFFEYDCNFNLCFDNDFFKMRDIFLRARNELRKVIINWIRLNILQ</sequence>
<evidence type="ECO:0000313" key="1">
    <source>
        <dbReference type="EMBL" id="APC39978.1"/>
    </source>
</evidence>
<gene>
    <name evidence="1" type="ORF">A7L45_07815</name>
</gene>
<protein>
    <submittedName>
        <fullName evidence="1">Uncharacterized protein</fullName>
    </submittedName>
</protein>
<proteinExistence type="predicted"/>
<accession>A0A1J0GF27</accession>
<keyword evidence="2" id="KW-1185">Reference proteome</keyword>
<reference evidence="2" key="1">
    <citation type="journal article" date="2016" name="Front. Microbiol.">
        <title>Complete Genome Sequence of Clostridium estertheticum DSM 8809, a Microbe Identified in Spoiled Vacuum Packed Beef.</title>
        <authorList>
            <person name="Yu Z."/>
            <person name="Gunn L."/>
            <person name="Brennan E."/>
            <person name="Reid R."/>
            <person name="Wall P.G."/>
            <person name="Gaora O.P."/>
            <person name="Hurley D."/>
            <person name="Bolton D."/>
            <person name="Fanning S."/>
        </authorList>
    </citation>
    <scope>NUCLEOTIDE SEQUENCE [LARGE SCALE GENOMIC DNA]</scope>
    <source>
        <strain evidence="2">DSM 8809</strain>
    </source>
</reference>
<dbReference type="Proteomes" id="UP000182569">
    <property type="component" value="Chromosome"/>
</dbReference>
<dbReference type="AlphaFoldDB" id="A0A1J0GF27"/>
<dbReference type="EMBL" id="CP015756">
    <property type="protein sequence ID" value="APC39978.1"/>
    <property type="molecule type" value="Genomic_DNA"/>
</dbReference>
<dbReference type="RefSeq" id="WP_071612272.1">
    <property type="nucleotide sequence ID" value="NZ_CP015756.1"/>
</dbReference>
<dbReference type="OrthoDB" id="2085830at2"/>